<evidence type="ECO:0000313" key="2">
    <source>
        <dbReference type="Proteomes" id="UP000179221"/>
    </source>
</evidence>
<dbReference type="Gene3D" id="3.40.50.720">
    <property type="entry name" value="NAD(P)-binding Rossmann-like Domain"/>
    <property type="match status" value="1"/>
</dbReference>
<organism evidence="1 2">
    <name type="scientific">Candidatus Woesebacteria bacterium RIFCSPHIGHO2_01_FULL_40_22</name>
    <dbReference type="NCBI Taxonomy" id="1802499"/>
    <lineage>
        <taxon>Bacteria</taxon>
        <taxon>Candidatus Woeseibacteriota</taxon>
    </lineage>
</organism>
<comment type="caution">
    <text evidence="1">The sequence shown here is derived from an EMBL/GenBank/DDBJ whole genome shotgun (WGS) entry which is preliminary data.</text>
</comment>
<accession>A0A1F7YJX3</accession>
<dbReference type="Proteomes" id="UP000179221">
    <property type="component" value="Unassembled WGS sequence"/>
</dbReference>
<sequence length="91" mass="9960">MKIVIFNPQSSFSPELQKKLSSLGKVSYTKTREALQENKLLEMAKDVDIIGVDPDPLGGFEKAKEKLTKIMASVPGLKGVCLSTTSFGWVD</sequence>
<gene>
    <name evidence="1" type="ORF">A2628_02175</name>
</gene>
<dbReference type="EMBL" id="MGGL01000004">
    <property type="protein sequence ID" value="OGM27572.1"/>
    <property type="molecule type" value="Genomic_DNA"/>
</dbReference>
<proteinExistence type="predicted"/>
<evidence type="ECO:0000313" key="1">
    <source>
        <dbReference type="EMBL" id="OGM27572.1"/>
    </source>
</evidence>
<reference evidence="1 2" key="1">
    <citation type="journal article" date="2016" name="Nat. Commun.">
        <title>Thousands of microbial genomes shed light on interconnected biogeochemical processes in an aquifer system.</title>
        <authorList>
            <person name="Anantharaman K."/>
            <person name="Brown C.T."/>
            <person name="Hug L.A."/>
            <person name="Sharon I."/>
            <person name="Castelle C.J."/>
            <person name="Probst A.J."/>
            <person name="Thomas B.C."/>
            <person name="Singh A."/>
            <person name="Wilkins M.J."/>
            <person name="Karaoz U."/>
            <person name="Brodie E.L."/>
            <person name="Williams K.H."/>
            <person name="Hubbard S.S."/>
            <person name="Banfield J.F."/>
        </authorList>
    </citation>
    <scope>NUCLEOTIDE SEQUENCE [LARGE SCALE GENOMIC DNA]</scope>
</reference>
<protein>
    <submittedName>
        <fullName evidence="1">Uncharacterized protein</fullName>
    </submittedName>
</protein>
<dbReference type="AlphaFoldDB" id="A0A1F7YJX3"/>
<name>A0A1F7YJX3_9BACT</name>